<feature type="domain" description="Lipase maturation factor 1/2 N-terminal" evidence="8">
    <location>
        <begin position="130"/>
        <end position="288"/>
    </location>
</feature>
<protein>
    <recommendedName>
        <fullName evidence="12">Lipase maturation factor</fullName>
    </recommendedName>
</protein>
<dbReference type="PANTHER" id="PTHR14463">
    <property type="entry name" value="LIPASE MATURATION FACTOR"/>
    <property type="match status" value="1"/>
</dbReference>
<comment type="subcellular location">
    <subcellularLocation>
        <location evidence="1">Endoplasmic reticulum membrane</location>
        <topology evidence="1">Multi-pass membrane protein</topology>
    </subcellularLocation>
</comment>
<evidence type="ECO:0000256" key="1">
    <source>
        <dbReference type="ARBA" id="ARBA00004477"/>
    </source>
</evidence>
<feature type="transmembrane region" description="Helical" evidence="7">
    <location>
        <begin position="313"/>
        <end position="334"/>
    </location>
</feature>
<keyword evidence="5 7" id="KW-1133">Transmembrane helix</keyword>
<gene>
    <name evidence="10" type="ORF">HNQ65_001559</name>
</gene>
<feature type="transmembrane region" description="Helical" evidence="7">
    <location>
        <begin position="135"/>
        <end position="154"/>
    </location>
</feature>
<comment type="similarity">
    <text evidence="2">Belongs to the lipase maturation factor family.</text>
</comment>
<evidence type="ECO:0000256" key="6">
    <source>
        <dbReference type="ARBA" id="ARBA00023136"/>
    </source>
</evidence>
<dbReference type="InterPro" id="IPR057434">
    <property type="entry name" value="LMF1/2_N"/>
</dbReference>
<evidence type="ECO:0000256" key="4">
    <source>
        <dbReference type="ARBA" id="ARBA00022824"/>
    </source>
</evidence>
<dbReference type="EMBL" id="JACHIG010000002">
    <property type="protein sequence ID" value="MBB5031991.1"/>
    <property type="molecule type" value="Genomic_DNA"/>
</dbReference>
<sequence>MSPLFWLESHRGRYTVVRWLFPRLLAAIYLIAFASWGVQYDGLVGENGILPTKSLMENIHAYEAREHTSLFWQMPSVFHWHYTDAFAHGVLTACCVLCVLVMAGVAQGPLLALLWFGYLSFATTGDIFMGYQWDALLLEAGFLALFLAPWRLWAWRSPAEPPRGSIFLLHWLLFRLMFLSGYVKIGGGDLPWHDMTALLYHYETQPLPNGLSWFIHHAPRWFHVASCWIMYVIELALPFAIFLGRWGRLVAALGFLGLMVMISATGNYNFFDLLTGLMAITLLDDRWWPQRLRTWLRISAESPRPTFKHWTQWPALAAVLPVVLVTLLAADSFLAGRIRDYKPLLPAGLHEKLDAPAARTRSFNAYGLFQDMTEERPEVILEVSDDGALFLPLEFKYKPGDPARRPPFIAPHQPRLDWQMWFAALYPGYDPQRDANPNSPMHWFGQFCTALLQHKQPVWALLEPPPFPVEKITHIRARLYRYHFTLPEVRKVSGDWWEREPVGSFCGTMSLRARGR</sequence>
<dbReference type="RefSeq" id="WP_184338915.1">
    <property type="nucleotide sequence ID" value="NZ_JACHIG010000002.1"/>
</dbReference>
<keyword evidence="6 7" id="KW-0472">Membrane</keyword>
<accession>A0A7W7Y9C5</accession>
<feature type="transmembrane region" description="Helical" evidence="7">
    <location>
        <begin position="110"/>
        <end position="129"/>
    </location>
</feature>
<feature type="transmembrane region" description="Helical" evidence="7">
    <location>
        <begin position="221"/>
        <end position="242"/>
    </location>
</feature>
<dbReference type="GO" id="GO:0051604">
    <property type="term" value="P:protein maturation"/>
    <property type="evidence" value="ECO:0007669"/>
    <property type="project" value="InterPro"/>
</dbReference>
<feature type="transmembrane region" description="Helical" evidence="7">
    <location>
        <begin position="249"/>
        <end position="268"/>
    </location>
</feature>
<evidence type="ECO:0000256" key="5">
    <source>
        <dbReference type="ARBA" id="ARBA00022989"/>
    </source>
</evidence>
<feature type="transmembrane region" description="Helical" evidence="7">
    <location>
        <begin position="20"/>
        <end position="38"/>
    </location>
</feature>
<feature type="transmembrane region" description="Helical" evidence="7">
    <location>
        <begin position="85"/>
        <end position="103"/>
    </location>
</feature>
<reference evidence="10 11" key="1">
    <citation type="submission" date="2020-08" db="EMBL/GenBank/DDBJ databases">
        <title>Genomic Encyclopedia of Type Strains, Phase IV (KMG-IV): sequencing the most valuable type-strain genomes for metagenomic binning, comparative biology and taxonomic classification.</title>
        <authorList>
            <person name="Goeker M."/>
        </authorList>
    </citation>
    <scope>NUCLEOTIDE SEQUENCE [LARGE SCALE GENOMIC DNA]</scope>
    <source>
        <strain evidence="10 11">DSM 12252</strain>
    </source>
</reference>
<dbReference type="InterPro" id="IPR009613">
    <property type="entry name" value="LMF"/>
</dbReference>
<dbReference type="Pfam" id="PF25179">
    <property type="entry name" value="LMF1_C"/>
    <property type="match status" value="1"/>
</dbReference>
<evidence type="ECO:0000256" key="2">
    <source>
        <dbReference type="ARBA" id="ARBA00005512"/>
    </source>
</evidence>
<name>A0A7W7Y9C5_9BACT</name>
<evidence type="ECO:0000256" key="3">
    <source>
        <dbReference type="ARBA" id="ARBA00022692"/>
    </source>
</evidence>
<dbReference type="AlphaFoldDB" id="A0A7W7Y9C5"/>
<evidence type="ECO:0000313" key="11">
    <source>
        <dbReference type="Proteomes" id="UP000590740"/>
    </source>
</evidence>
<keyword evidence="11" id="KW-1185">Reference proteome</keyword>
<feature type="transmembrane region" description="Helical" evidence="7">
    <location>
        <begin position="166"/>
        <end position="185"/>
    </location>
</feature>
<dbReference type="Pfam" id="PF06762">
    <property type="entry name" value="LMF1"/>
    <property type="match status" value="1"/>
</dbReference>
<evidence type="ECO:0000259" key="9">
    <source>
        <dbReference type="Pfam" id="PF25179"/>
    </source>
</evidence>
<evidence type="ECO:0008006" key="12">
    <source>
        <dbReference type="Google" id="ProtNLM"/>
    </source>
</evidence>
<organism evidence="10 11">
    <name type="scientific">Prosthecobacter vanneervenii</name>
    <dbReference type="NCBI Taxonomy" id="48466"/>
    <lineage>
        <taxon>Bacteria</taxon>
        <taxon>Pseudomonadati</taxon>
        <taxon>Verrucomicrobiota</taxon>
        <taxon>Verrucomicrobiia</taxon>
        <taxon>Verrucomicrobiales</taxon>
        <taxon>Verrucomicrobiaceae</taxon>
        <taxon>Prosthecobacter</taxon>
    </lineage>
</organism>
<keyword evidence="4" id="KW-0256">Endoplasmic reticulum</keyword>
<proteinExistence type="inferred from homology"/>
<keyword evidence="3 7" id="KW-0812">Transmembrane</keyword>
<dbReference type="Proteomes" id="UP000590740">
    <property type="component" value="Unassembled WGS sequence"/>
</dbReference>
<feature type="domain" description="Lipase maturation factor 1/2 C-terminal" evidence="9">
    <location>
        <begin position="363"/>
        <end position="505"/>
    </location>
</feature>
<comment type="caution">
    <text evidence="10">The sequence shown here is derived from an EMBL/GenBank/DDBJ whole genome shotgun (WGS) entry which is preliminary data.</text>
</comment>
<evidence type="ECO:0000259" key="8">
    <source>
        <dbReference type="Pfam" id="PF06762"/>
    </source>
</evidence>
<evidence type="ECO:0000313" key="10">
    <source>
        <dbReference type="EMBL" id="MBB5031991.1"/>
    </source>
</evidence>
<dbReference type="InterPro" id="IPR057433">
    <property type="entry name" value="LMF1/2_C"/>
</dbReference>
<evidence type="ECO:0000256" key="7">
    <source>
        <dbReference type="SAM" id="Phobius"/>
    </source>
</evidence>